<comment type="caution">
    <text evidence="12">The sequence shown here is derived from an EMBL/GenBank/DDBJ whole genome shotgun (WGS) entry which is preliminary data.</text>
</comment>
<dbReference type="InterPro" id="IPR050706">
    <property type="entry name" value="Cyclic-di-GMP_PDE-like"/>
</dbReference>
<dbReference type="SUPFAM" id="SSF141868">
    <property type="entry name" value="EAL domain-like"/>
    <property type="match status" value="1"/>
</dbReference>
<evidence type="ECO:0000256" key="7">
    <source>
        <dbReference type="ARBA" id="ARBA00022989"/>
    </source>
</evidence>
<dbReference type="PROSITE" id="PS50883">
    <property type="entry name" value="EAL"/>
    <property type="match status" value="1"/>
</dbReference>
<dbReference type="Gene3D" id="3.20.20.450">
    <property type="entry name" value="EAL domain"/>
    <property type="match status" value="1"/>
</dbReference>
<dbReference type="CDD" id="cd01948">
    <property type="entry name" value="EAL"/>
    <property type="match status" value="1"/>
</dbReference>
<name>A0A2U1TXK1_9GAMM</name>
<keyword evidence="7 10" id="KW-1133">Transmembrane helix</keyword>
<dbReference type="GO" id="GO:0071111">
    <property type="term" value="F:cyclic-guanylate-specific phosphodiesterase activity"/>
    <property type="evidence" value="ECO:0007669"/>
    <property type="project" value="UniProtKB-EC"/>
</dbReference>
<dbReference type="InterPro" id="IPR024744">
    <property type="entry name" value="CSS-motif_dom"/>
</dbReference>
<evidence type="ECO:0000256" key="9">
    <source>
        <dbReference type="ARBA" id="ARBA00034290"/>
    </source>
</evidence>
<dbReference type="InterPro" id="IPR001633">
    <property type="entry name" value="EAL_dom"/>
</dbReference>
<evidence type="ECO:0000259" key="11">
    <source>
        <dbReference type="PROSITE" id="PS50883"/>
    </source>
</evidence>
<comment type="subcellular location">
    <subcellularLocation>
        <location evidence="1">Cell membrane</location>
        <topology evidence="1">Multi-pass membrane protein</topology>
    </subcellularLocation>
</comment>
<dbReference type="Pfam" id="PF12792">
    <property type="entry name" value="CSS-motif"/>
    <property type="match status" value="1"/>
</dbReference>
<feature type="transmembrane region" description="Helical" evidence="10">
    <location>
        <begin position="231"/>
        <end position="256"/>
    </location>
</feature>
<dbReference type="GO" id="GO:0005886">
    <property type="term" value="C:plasma membrane"/>
    <property type="evidence" value="ECO:0007669"/>
    <property type="project" value="UniProtKB-SubCell"/>
</dbReference>
<evidence type="ECO:0000313" key="13">
    <source>
        <dbReference type="Proteomes" id="UP000245138"/>
    </source>
</evidence>
<dbReference type="InterPro" id="IPR035919">
    <property type="entry name" value="EAL_sf"/>
</dbReference>
<dbReference type="Proteomes" id="UP000245138">
    <property type="component" value="Unassembled WGS sequence"/>
</dbReference>
<evidence type="ECO:0000256" key="2">
    <source>
        <dbReference type="ARBA" id="ARBA00012282"/>
    </source>
</evidence>
<evidence type="ECO:0000256" key="5">
    <source>
        <dbReference type="ARBA" id="ARBA00022692"/>
    </source>
</evidence>
<evidence type="ECO:0000313" key="12">
    <source>
        <dbReference type="EMBL" id="PWC14119.1"/>
    </source>
</evidence>
<organism evidence="12 13">
    <name type="scientific">Brenneria roseae subsp. americana</name>
    <dbReference type="NCBI Taxonomy" id="1508507"/>
    <lineage>
        <taxon>Bacteria</taxon>
        <taxon>Pseudomonadati</taxon>
        <taxon>Pseudomonadota</taxon>
        <taxon>Gammaproteobacteria</taxon>
        <taxon>Enterobacterales</taxon>
        <taxon>Pectobacteriaceae</taxon>
        <taxon>Brenneria</taxon>
    </lineage>
</organism>
<dbReference type="EC" id="3.1.4.52" evidence="2"/>
<evidence type="ECO:0000256" key="4">
    <source>
        <dbReference type="ARBA" id="ARBA00022636"/>
    </source>
</evidence>
<keyword evidence="4" id="KW-0973">c-di-GMP</keyword>
<dbReference type="Pfam" id="PF00563">
    <property type="entry name" value="EAL"/>
    <property type="match status" value="1"/>
</dbReference>
<keyword evidence="5 10" id="KW-0812">Transmembrane</keyword>
<proteinExistence type="predicted"/>
<keyword evidence="8 10" id="KW-0472">Membrane</keyword>
<dbReference type="SMART" id="SM00052">
    <property type="entry name" value="EAL"/>
    <property type="match status" value="1"/>
</dbReference>
<evidence type="ECO:0000256" key="3">
    <source>
        <dbReference type="ARBA" id="ARBA00022475"/>
    </source>
</evidence>
<reference evidence="12 13" key="1">
    <citation type="submission" date="2018-04" db="EMBL/GenBank/DDBJ databases">
        <title>Brenneria corticis sp.nov.</title>
        <authorList>
            <person name="Li Y."/>
        </authorList>
    </citation>
    <scope>NUCLEOTIDE SEQUENCE [LARGE SCALE GENOMIC DNA]</scope>
    <source>
        <strain evidence="12 13">LMG 27715</strain>
    </source>
</reference>
<evidence type="ECO:0000256" key="6">
    <source>
        <dbReference type="ARBA" id="ARBA00022801"/>
    </source>
</evidence>
<protein>
    <recommendedName>
        <fullName evidence="2">cyclic-guanylate-specific phosphodiesterase</fullName>
        <ecNumber evidence="2">3.1.4.52</ecNumber>
    </recommendedName>
</protein>
<dbReference type="PANTHER" id="PTHR33121">
    <property type="entry name" value="CYCLIC DI-GMP PHOSPHODIESTERASE PDEF"/>
    <property type="match status" value="1"/>
</dbReference>
<accession>A0A2U1TXK1</accession>
<comment type="catalytic activity">
    <reaction evidence="9">
        <text>3',3'-c-di-GMP + H2O = 5'-phosphoguanylyl(3'-&gt;5')guanosine + H(+)</text>
        <dbReference type="Rhea" id="RHEA:24902"/>
        <dbReference type="ChEBI" id="CHEBI:15377"/>
        <dbReference type="ChEBI" id="CHEBI:15378"/>
        <dbReference type="ChEBI" id="CHEBI:58754"/>
        <dbReference type="ChEBI" id="CHEBI:58805"/>
        <dbReference type="EC" id="3.1.4.52"/>
    </reaction>
</comment>
<evidence type="ECO:0000256" key="1">
    <source>
        <dbReference type="ARBA" id="ARBA00004651"/>
    </source>
</evidence>
<evidence type="ECO:0000256" key="8">
    <source>
        <dbReference type="ARBA" id="ARBA00023136"/>
    </source>
</evidence>
<sequence>MKSISRTAKVIMVFNIALGALGMLLLCQFVIAKIDQGKLRDYSDSLMLRANNVAMQSERAMSEVRHLSSAPCTDEDLFQLSFLVYKYSYLLDIGRLHDDKLVCSAGRGRLTSAVALPAPDLVGKNETRLWRAVKGLLDARIATDIASQNDIIVFTSPDAFHSVSLSIPGYSALLTTADDRHIYQSFGVKGEYSRQSSAWYKQYRLGYQCSKLYNICAYVRLHSSGLFSLPFYVGLAIALLGGLLSGALSLTAILLIEQNKSFNKQLHSAVRDKQLHVKYQPLVCLRDNKMVGAEVLVRWINRKGEEIPPDVFIPVAEKLGIIGQITRQVTRMALEELRDVLTRNKTFYLSINLDISDVLDPDFQPYLAELLQRFGIAREQIMLEITERSTANHTLMSERLTALHDAGYRVALDDFGTGYSNLSYLAVMPFDVIKIDRMFTEAIGTDSVNAQMVDHLFDMMAMFNATVVVEGIETREQAVYVGEHCTDAIGQGWYFGKPMSGTDLKDQYFMDAR</sequence>
<feature type="domain" description="EAL" evidence="11">
    <location>
        <begin position="259"/>
        <end position="512"/>
    </location>
</feature>
<dbReference type="PANTHER" id="PTHR33121:SF79">
    <property type="entry name" value="CYCLIC DI-GMP PHOSPHODIESTERASE PDED-RELATED"/>
    <property type="match status" value="1"/>
</dbReference>
<keyword evidence="6" id="KW-0378">Hydrolase</keyword>
<gene>
    <name evidence="12" type="ORF">B4923_04185</name>
</gene>
<dbReference type="OrthoDB" id="675397at2"/>
<keyword evidence="13" id="KW-1185">Reference proteome</keyword>
<dbReference type="EMBL" id="QDKJ01000003">
    <property type="protein sequence ID" value="PWC14119.1"/>
    <property type="molecule type" value="Genomic_DNA"/>
</dbReference>
<evidence type="ECO:0000256" key="10">
    <source>
        <dbReference type="SAM" id="Phobius"/>
    </source>
</evidence>
<dbReference type="AlphaFoldDB" id="A0A2U1TXK1"/>
<keyword evidence="3" id="KW-1003">Cell membrane</keyword>
<dbReference type="RefSeq" id="WP_109053121.1">
    <property type="nucleotide sequence ID" value="NZ_QDKJ01000003.1"/>
</dbReference>